<dbReference type="Pfam" id="PF00339">
    <property type="entry name" value="Arrestin_N"/>
    <property type="match status" value="1"/>
</dbReference>
<accession>A0A1I8IP78</accession>
<evidence type="ECO:0000256" key="2">
    <source>
        <dbReference type="SAM" id="MobiDB-lite"/>
    </source>
</evidence>
<feature type="region of interest" description="Disordered" evidence="2">
    <location>
        <begin position="355"/>
        <end position="411"/>
    </location>
</feature>
<dbReference type="PANTHER" id="PTHR11188:SF17">
    <property type="entry name" value="FI21816P1"/>
    <property type="match status" value="1"/>
</dbReference>
<feature type="domain" description="Arrestin C-terminal-like" evidence="3">
    <location>
        <begin position="192"/>
        <end position="355"/>
    </location>
</feature>
<dbReference type="InterPro" id="IPR011021">
    <property type="entry name" value="Arrestin-like_N"/>
</dbReference>
<dbReference type="InterPro" id="IPR014752">
    <property type="entry name" value="Arrestin-like_C"/>
</dbReference>
<evidence type="ECO:0000313" key="5">
    <source>
        <dbReference type="WBParaSite" id="maker-uti_cns_0014696-snap-gene-0.3-mRNA-1"/>
    </source>
</evidence>
<dbReference type="Gene3D" id="2.60.40.640">
    <property type="match status" value="2"/>
</dbReference>
<evidence type="ECO:0000313" key="4">
    <source>
        <dbReference type="Proteomes" id="UP000095280"/>
    </source>
</evidence>
<dbReference type="SMART" id="SM01017">
    <property type="entry name" value="Arrestin_C"/>
    <property type="match status" value="1"/>
</dbReference>
<name>A0A1I8IP78_9PLAT</name>
<reference evidence="5" key="1">
    <citation type="submission" date="2016-11" db="UniProtKB">
        <authorList>
            <consortium name="WormBaseParasite"/>
        </authorList>
    </citation>
    <scope>IDENTIFICATION</scope>
</reference>
<dbReference type="PANTHER" id="PTHR11188">
    <property type="entry name" value="ARRESTIN DOMAIN CONTAINING PROTEIN"/>
    <property type="match status" value="1"/>
</dbReference>
<dbReference type="InterPro" id="IPR050357">
    <property type="entry name" value="Arrestin_domain-protein"/>
</dbReference>
<organism evidence="4 5">
    <name type="scientific">Macrostomum lignano</name>
    <dbReference type="NCBI Taxonomy" id="282301"/>
    <lineage>
        <taxon>Eukaryota</taxon>
        <taxon>Metazoa</taxon>
        <taxon>Spiralia</taxon>
        <taxon>Lophotrochozoa</taxon>
        <taxon>Platyhelminthes</taxon>
        <taxon>Rhabditophora</taxon>
        <taxon>Macrostomorpha</taxon>
        <taxon>Macrostomida</taxon>
        <taxon>Macrostomidae</taxon>
        <taxon>Macrostomum</taxon>
    </lineage>
</organism>
<feature type="compositionally biased region" description="Low complexity" evidence="2">
    <location>
        <begin position="391"/>
        <end position="411"/>
    </location>
</feature>
<dbReference type="Pfam" id="PF02752">
    <property type="entry name" value="Arrestin_C"/>
    <property type="match status" value="1"/>
</dbReference>
<evidence type="ECO:0000259" key="3">
    <source>
        <dbReference type="SMART" id="SM01017"/>
    </source>
</evidence>
<dbReference type="InterPro" id="IPR014756">
    <property type="entry name" value="Ig_E-set"/>
</dbReference>
<dbReference type="GO" id="GO:0005737">
    <property type="term" value="C:cytoplasm"/>
    <property type="evidence" value="ECO:0007669"/>
    <property type="project" value="TreeGrafter"/>
</dbReference>
<dbReference type="Proteomes" id="UP000095280">
    <property type="component" value="Unplaced"/>
</dbReference>
<dbReference type="GO" id="GO:0015031">
    <property type="term" value="P:protein transport"/>
    <property type="evidence" value="ECO:0007669"/>
    <property type="project" value="TreeGrafter"/>
</dbReference>
<comment type="similarity">
    <text evidence="1">Belongs to the arrestin family.</text>
</comment>
<proteinExistence type="inferred from homology"/>
<dbReference type="InterPro" id="IPR011022">
    <property type="entry name" value="Arrestin_C-like"/>
</dbReference>
<dbReference type="SUPFAM" id="SSF81296">
    <property type="entry name" value="E set domains"/>
    <property type="match status" value="2"/>
</dbReference>
<sequence length="438" mass="47389">MSNQFDTFDIQLAKDGPHLSGDALKGDLLLKTKKDLSFARIVVHLYGGGRVEIDASGTATQAAQAKSAASSTIYRDSQTYLSHSQVLLDRGSLTKGRLYKLPFELHLPDRLPSSHGSIINYSLTALADRGNPGKASCLSLPVTVIGRVDLNLQPGGGDGGQLWQPIEVWGHWQQSTSRGAASVPEQRQRLDGLGLATVRLLAHKRGFAIGESMSLEVEVRNNTKLRLDSVRISLTQKAVMRAAAAEGGGPAARKEHRTAVQICRLQERLKPGASLLEDAVQLTVPWVATAPVPGSCRLLRISYWIQVICSVTPDLHPVASLEPVVQTLLTGQKLDKPEQSMVLLEEPIVIGTNQLVSPAGTAASAETNRREPPPRPSAPPPAMIRSERRQSAGAAASSAAEPSAPPSYEESLLQRLRRRTRRGCSLDVLRWRQWPVAV</sequence>
<keyword evidence="4" id="KW-1185">Reference proteome</keyword>
<dbReference type="WBParaSite" id="maker-uti_cns_0014696-snap-gene-0.3-mRNA-1">
    <property type="protein sequence ID" value="maker-uti_cns_0014696-snap-gene-0.3-mRNA-1"/>
    <property type="gene ID" value="maker-uti_cns_0014696-snap-gene-0.3"/>
</dbReference>
<protein>
    <submittedName>
        <fullName evidence="5">Arrestin_C domain-containing protein</fullName>
    </submittedName>
</protein>
<evidence type="ECO:0000256" key="1">
    <source>
        <dbReference type="ARBA" id="ARBA00005298"/>
    </source>
</evidence>
<dbReference type="AlphaFoldDB" id="A0A1I8IP78"/>